<organism evidence="5">
    <name type="scientific">Rodentolepis nana</name>
    <name type="common">Dwarf tapeworm</name>
    <name type="synonym">Hymenolepis nana</name>
    <dbReference type="NCBI Taxonomy" id="102285"/>
    <lineage>
        <taxon>Eukaryota</taxon>
        <taxon>Metazoa</taxon>
        <taxon>Spiralia</taxon>
        <taxon>Lophotrochozoa</taxon>
        <taxon>Platyhelminthes</taxon>
        <taxon>Cestoda</taxon>
        <taxon>Eucestoda</taxon>
        <taxon>Cyclophyllidea</taxon>
        <taxon>Hymenolepididae</taxon>
        <taxon>Rodentolepis</taxon>
    </lineage>
</organism>
<dbReference type="PANTHER" id="PTHR32123:SF13">
    <property type="entry name" value="BICAUDAL D-RELATED PROTEIN HOMOLOG"/>
    <property type="match status" value="1"/>
</dbReference>
<name>A0A0R3TLJ6_RODNA</name>
<gene>
    <name evidence="3" type="ORF">HNAJ_LOCUS8123</name>
</gene>
<reference evidence="3 4" key="2">
    <citation type="submission" date="2018-11" db="EMBL/GenBank/DDBJ databases">
        <authorList>
            <consortium name="Pathogen Informatics"/>
        </authorList>
    </citation>
    <scope>NUCLEOTIDE SEQUENCE [LARGE SCALE GENOMIC DNA]</scope>
</reference>
<dbReference type="Proteomes" id="UP000278807">
    <property type="component" value="Unassembled WGS sequence"/>
</dbReference>
<accession>A0A0R3TLJ6</accession>
<reference evidence="5" key="1">
    <citation type="submission" date="2017-02" db="UniProtKB">
        <authorList>
            <consortium name="WormBaseParasite"/>
        </authorList>
    </citation>
    <scope>IDENTIFICATION</scope>
</reference>
<proteinExistence type="predicted"/>
<evidence type="ECO:0000256" key="1">
    <source>
        <dbReference type="ARBA" id="ARBA00023054"/>
    </source>
</evidence>
<keyword evidence="1 2" id="KW-0175">Coiled coil</keyword>
<sequence>MDSQVDFLQHASVSSESFCESNVTTAVFEENLRLRHENQRLLEQFRQQIHEIQNEKETVRLRLIAVESDYDTQLKELQMEIMNLRGEVQQQKRRCAMANLECEETVQSLTEKNSALKEELLGASRVAAESTAHVKEMQQHLQSARVLIQSHVQHIETLRAEIDQLKEDKQSLEQKLQAITEERDSLLTALSDTQQVNALLQQENANQQILVRQLIATFFSSILQSH</sequence>
<keyword evidence="4" id="KW-1185">Reference proteome</keyword>
<dbReference type="EMBL" id="UZAE01012199">
    <property type="protein sequence ID" value="VDO03983.1"/>
    <property type="molecule type" value="Genomic_DNA"/>
</dbReference>
<evidence type="ECO:0000313" key="5">
    <source>
        <dbReference type="WBParaSite" id="HNAJ_0000812701-mRNA-1"/>
    </source>
</evidence>
<dbReference type="InterPro" id="IPR051149">
    <property type="entry name" value="Spindly/BICDR_Dynein_Adapter"/>
</dbReference>
<feature type="coiled-coil region" evidence="2">
    <location>
        <begin position="148"/>
        <end position="189"/>
    </location>
</feature>
<dbReference type="OrthoDB" id="9451547at2759"/>
<dbReference type="AlphaFoldDB" id="A0A0R3TLJ6"/>
<evidence type="ECO:0000313" key="4">
    <source>
        <dbReference type="Proteomes" id="UP000278807"/>
    </source>
</evidence>
<protein>
    <submittedName>
        <fullName evidence="3 5">Uncharacterized protein</fullName>
    </submittedName>
</protein>
<dbReference type="WBParaSite" id="HNAJ_0000812701-mRNA-1">
    <property type="protein sequence ID" value="HNAJ_0000812701-mRNA-1"/>
    <property type="gene ID" value="HNAJ_0000812701"/>
</dbReference>
<dbReference type="PANTHER" id="PTHR32123">
    <property type="entry name" value="BICD FAMILY-LIKE CARGO ADAPTER"/>
    <property type="match status" value="1"/>
</dbReference>
<evidence type="ECO:0000313" key="3">
    <source>
        <dbReference type="EMBL" id="VDO03983.1"/>
    </source>
</evidence>
<feature type="coiled-coil region" evidence="2">
    <location>
        <begin position="35"/>
        <end position="119"/>
    </location>
</feature>
<evidence type="ECO:0000256" key="2">
    <source>
        <dbReference type="SAM" id="Coils"/>
    </source>
</evidence>
<dbReference type="STRING" id="102285.A0A0R3TLJ6"/>